<feature type="compositionally biased region" description="Polar residues" evidence="3">
    <location>
        <begin position="940"/>
        <end position="962"/>
    </location>
</feature>
<dbReference type="GO" id="GO:0005829">
    <property type="term" value="C:cytosol"/>
    <property type="evidence" value="ECO:0007669"/>
    <property type="project" value="TreeGrafter"/>
</dbReference>
<dbReference type="OrthoDB" id="10001928at2759"/>
<feature type="region of interest" description="Disordered" evidence="3">
    <location>
        <begin position="166"/>
        <end position="201"/>
    </location>
</feature>
<sequence>MHSISDLTTFCRKTTGDVPPKLVGASTTVVGSKMYLFGGRLVTERRMVSDLYRITPSPEDDIPEARYFHCTETLVPATATNGASAESGAETLVPKPRYAHLSSVSADRLFIIGGQDLSNVWLDDIYVYDLLGRAWVQRRSFPHHCGTYRSVAVSANQRVRLPQEEVHSTDTTTMLGPPGARFRPEKSPPSTQHSLHPIPPPTDDFPNDIYLYSNYNFTDVKREFEVFSPLPDTDFTITDRLRFPSGAILGTHFIIAGTYLAHTYQSYSIWALDMLTMTWSRIDSGSAMATGSWFRACLWAEANKFMIFGNRNGNLIEDYNRRLLSWDHVAVIDLESFGIYQPPPLQIDIPMQEFGLSALEEGVLADFEIICDDGRKVKCSRKTLEDRWPWFKDQRNKFLARARQAIEILPSSSMDVGLPDLPGAPGSSEARPDPRLTPRAFNLSEPYPITLALLQYFYSLALITPLQHAPAVLSQLLILSSTYQIHHLESLVKHAMHRALSNSTSVGVYEVATLCSCRSLQIRALKTVMSYSQKRTGRSRADSKNGGGGRNPDPSDSDNPGRSSDIVPTSSRSRGGGVSNAKSSSSLDQQSSTGSTTRGFTANLTFPTRGGSSCQNSAATATPTVSQITQASHKNTLSESTLTPRRRSMAHHRNRTFSIISAHTDFEICAVADLLSPAVSHPRSYAEEQERVGVAIDDVDDFLDPSNGVHTAGKAPTMPYLLLEHEEPLSPSFGSHSMTSSTTHSESDFDISSDDYSGPYTPSISSSPASHLPRRTRMRSRASNGHVSASDSDTPSLSSSTTSISSNGSISQLYSASPPTSPITLKTPIDHPAVANQQLTIIEERTTEDRDITGRRYSDSGSIIFSPDYTTPSLRKPFITRTPDVRPKGRVFNVEHLRLNVQPTVTHHFPSISPAPSSTFDIGSPVSSTFSPASAYTSMASPHPTKSSLNHLMSPGASSSKAPSVLESAWSASPTASVVTSKTARKEDSKAEKARKLEEKKRQKAEAKAEAKAKVERLAEELKERQRRKVASLDRQSVHTHRSFGRVARRHWDDDIPMYNGLGTL</sequence>
<name>A0A9P7JHT8_9AGAM</name>
<evidence type="ECO:0000256" key="1">
    <source>
        <dbReference type="ARBA" id="ARBA00022441"/>
    </source>
</evidence>
<evidence type="ECO:0000256" key="2">
    <source>
        <dbReference type="ARBA" id="ARBA00022737"/>
    </source>
</evidence>
<reference evidence="4" key="1">
    <citation type="journal article" date="2020" name="New Phytol.">
        <title>Comparative genomics reveals dynamic genome evolution in host specialist ectomycorrhizal fungi.</title>
        <authorList>
            <person name="Lofgren L.A."/>
            <person name="Nguyen N.H."/>
            <person name="Vilgalys R."/>
            <person name="Ruytinx J."/>
            <person name="Liao H.L."/>
            <person name="Branco S."/>
            <person name="Kuo A."/>
            <person name="LaButti K."/>
            <person name="Lipzen A."/>
            <person name="Andreopoulos W."/>
            <person name="Pangilinan J."/>
            <person name="Riley R."/>
            <person name="Hundley H."/>
            <person name="Na H."/>
            <person name="Barry K."/>
            <person name="Grigoriev I.V."/>
            <person name="Stajich J.E."/>
            <person name="Kennedy P.G."/>
        </authorList>
    </citation>
    <scope>NUCLEOTIDE SEQUENCE</scope>
    <source>
        <strain evidence="4">MN1</strain>
    </source>
</reference>
<accession>A0A9P7JHT8</accession>
<feature type="compositionally biased region" description="Polar residues" evidence="3">
    <location>
        <begin position="557"/>
        <end position="573"/>
    </location>
</feature>
<dbReference type="Proteomes" id="UP000807769">
    <property type="component" value="Unassembled WGS sequence"/>
</dbReference>
<keyword evidence="2" id="KW-0677">Repeat</keyword>
<dbReference type="PANTHER" id="PTHR43503">
    <property type="entry name" value="MCG48959-RELATED"/>
    <property type="match status" value="1"/>
</dbReference>
<feature type="compositionally biased region" description="Low complexity" evidence="3">
    <location>
        <begin position="729"/>
        <end position="744"/>
    </location>
</feature>
<feature type="region of interest" description="Disordered" evidence="3">
    <location>
        <begin position="531"/>
        <end position="650"/>
    </location>
</feature>
<feature type="compositionally biased region" description="Basic and acidic residues" evidence="3">
    <location>
        <begin position="984"/>
        <end position="995"/>
    </location>
</feature>
<dbReference type="AlphaFoldDB" id="A0A9P7JHT8"/>
<feature type="compositionally biased region" description="Polar residues" evidence="3">
    <location>
        <begin position="970"/>
        <end position="982"/>
    </location>
</feature>
<evidence type="ECO:0000256" key="3">
    <source>
        <dbReference type="SAM" id="MobiDB-lite"/>
    </source>
</evidence>
<proteinExistence type="predicted"/>
<gene>
    <name evidence="4" type="ORF">BJ212DRAFT_1330954</name>
</gene>
<evidence type="ECO:0008006" key="6">
    <source>
        <dbReference type="Google" id="ProtNLM"/>
    </source>
</evidence>
<keyword evidence="1" id="KW-0880">Kelch repeat</keyword>
<feature type="compositionally biased region" description="Low complexity" evidence="3">
    <location>
        <begin position="788"/>
        <end position="815"/>
    </location>
</feature>
<feature type="region of interest" description="Disordered" evidence="3">
    <location>
        <begin position="728"/>
        <end position="829"/>
    </location>
</feature>
<feature type="compositionally biased region" description="Polar residues" evidence="3">
    <location>
        <begin position="598"/>
        <end position="643"/>
    </location>
</feature>
<dbReference type="InterPro" id="IPR011333">
    <property type="entry name" value="SKP1/BTB/POZ_sf"/>
</dbReference>
<keyword evidence="5" id="KW-1185">Reference proteome</keyword>
<feature type="region of interest" description="Disordered" evidence="3">
    <location>
        <begin position="940"/>
        <end position="995"/>
    </location>
</feature>
<dbReference type="Pfam" id="PF01344">
    <property type="entry name" value="Kelch_1"/>
    <property type="match status" value="1"/>
</dbReference>
<feature type="compositionally biased region" description="Polar residues" evidence="3">
    <location>
        <begin position="760"/>
        <end position="769"/>
    </location>
</feature>
<dbReference type="SUPFAM" id="SSF117281">
    <property type="entry name" value="Kelch motif"/>
    <property type="match status" value="1"/>
</dbReference>
<dbReference type="Gene3D" id="3.30.710.10">
    <property type="entry name" value="Potassium Channel Kv1.1, Chain A"/>
    <property type="match status" value="1"/>
</dbReference>
<dbReference type="RefSeq" id="XP_041197261.1">
    <property type="nucleotide sequence ID" value="XM_041334745.1"/>
</dbReference>
<evidence type="ECO:0000313" key="5">
    <source>
        <dbReference type="Proteomes" id="UP000807769"/>
    </source>
</evidence>
<dbReference type="InterPro" id="IPR006652">
    <property type="entry name" value="Kelch_1"/>
</dbReference>
<feature type="region of interest" description="Disordered" evidence="3">
    <location>
        <begin position="417"/>
        <end position="437"/>
    </location>
</feature>
<dbReference type="GO" id="GO:0005739">
    <property type="term" value="C:mitochondrion"/>
    <property type="evidence" value="ECO:0007669"/>
    <property type="project" value="TreeGrafter"/>
</dbReference>
<dbReference type="PANTHER" id="PTHR43503:SF2">
    <property type="entry name" value="NEGATIVE REGULATOR OF SPORULATION MDS3-RELATED"/>
    <property type="match status" value="1"/>
</dbReference>
<organism evidence="4 5">
    <name type="scientific">Suillus subaureus</name>
    <dbReference type="NCBI Taxonomy" id="48587"/>
    <lineage>
        <taxon>Eukaryota</taxon>
        <taxon>Fungi</taxon>
        <taxon>Dikarya</taxon>
        <taxon>Basidiomycota</taxon>
        <taxon>Agaricomycotina</taxon>
        <taxon>Agaricomycetes</taxon>
        <taxon>Agaricomycetidae</taxon>
        <taxon>Boletales</taxon>
        <taxon>Suillineae</taxon>
        <taxon>Suillaceae</taxon>
        <taxon>Suillus</taxon>
    </lineage>
</organism>
<evidence type="ECO:0000313" key="4">
    <source>
        <dbReference type="EMBL" id="KAG1822855.1"/>
    </source>
</evidence>
<dbReference type="InterPro" id="IPR015915">
    <property type="entry name" value="Kelch-typ_b-propeller"/>
</dbReference>
<comment type="caution">
    <text evidence="4">The sequence shown here is derived from an EMBL/GenBank/DDBJ whole genome shotgun (WGS) entry which is preliminary data.</text>
</comment>
<protein>
    <recommendedName>
        <fullName evidence="6">BTB domain-containing protein</fullName>
    </recommendedName>
</protein>
<dbReference type="GO" id="GO:0045454">
    <property type="term" value="P:cell redox homeostasis"/>
    <property type="evidence" value="ECO:0007669"/>
    <property type="project" value="TreeGrafter"/>
</dbReference>
<dbReference type="EMBL" id="JABBWG010000005">
    <property type="protein sequence ID" value="KAG1822855.1"/>
    <property type="molecule type" value="Genomic_DNA"/>
</dbReference>
<feature type="compositionally biased region" description="Low complexity" evidence="3">
    <location>
        <begin position="583"/>
        <end position="597"/>
    </location>
</feature>
<dbReference type="GeneID" id="64628762"/>
<dbReference type="Gene3D" id="2.120.10.80">
    <property type="entry name" value="Kelch-type beta propeller"/>
    <property type="match status" value="2"/>
</dbReference>